<name>A0ABZ1MY33_STREF</name>
<dbReference type="PANTHER" id="PTHR43245">
    <property type="entry name" value="BIFUNCTIONAL POLYMYXIN RESISTANCE PROTEIN ARNA"/>
    <property type="match status" value="1"/>
</dbReference>
<dbReference type="Gene3D" id="3.40.50.720">
    <property type="entry name" value="NAD(P)-binding Rossmann-like Domain"/>
    <property type="match status" value="1"/>
</dbReference>
<dbReference type="CDD" id="cd08946">
    <property type="entry name" value="SDR_e"/>
    <property type="match status" value="1"/>
</dbReference>
<accession>A0ABZ1MY33</accession>
<dbReference type="PANTHER" id="PTHR43245:SF54">
    <property type="entry name" value="BLL0593 PROTEIN"/>
    <property type="match status" value="1"/>
</dbReference>
<organism evidence="2 3">
    <name type="scientific">Streptomyces purpurascens</name>
    <dbReference type="NCBI Taxonomy" id="1924"/>
    <lineage>
        <taxon>Bacteria</taxon>
        <taxon>Bacillati</taxon>
        <taxon>Actinomycetota</taxon>
        <taxon>Actinomycetes</taxon>
        <taxon>Kitasatosporales</taxon>
        <taxon>Streptomycetaceae</taxon>
        <taxon>Streptomyces</taxon>
    </lineage>
</organism>
<dbReference type="InterPro" id="IPR050177">
    <property type="entry name" value="Lipid_A_modif_metabolic_enz"/>
</dbReference>
<evidence type="ECO:0000313" key="2">
    <source>
        <dbReference type="EMBL" id="WTW32040.1"/>
    </source>
</evidence>
<dbReference type="InterPro" id="IPR036291">
    <property type="entry name" value="NAD(P)-bd_dom_sf"/>
</dbReference>
<dbReference type="Proteomes" id="UP001621512">
    <property type="component" value="Chromosome"/>
</dbReference>
<feature type="domain" description="NAD-dependent epimerase/dehydratase" evidence="1">
    <location>
        <begin position="8"/>
        <end position="168"/>
    </location>
</feature>
<dbReference type="SUPFAM" id="SSF51735">
    <property type="entry name" value="NAD(P)-binding Rossmann-fold domains"/>
    <property type="match status" value="1"/>
</dbReference>
<reference evidence="2 3" key="1">
    <citation type="submission" date="2022-10" db="EMBL/GenBank/DDBJ databases">
        <title>The complete genomes of actinobacterial strains from the NBC collection.</title>
        <authorList>
            <person name="Joergensen T.S."/>
            <person name="Alvarez Arevalo M."/>
            <person name="Sterndorff E.B."/>
            <person name="Faurdal D."/>
            <person name="Vuksanovic O."/>
            <person name="Mourched A.-S."/>
            <person name="Charusanti P."/>
            <person name="Shaw S."/>
            <person name="Blin K."/>
            <person name="Weber T."/>
        </authorList>
    </citation>
    <scope>NUCLEOTIDE SEQUENCE [LARGE SCALE GENOMIC DNA]</scope>
    <source>
        <strain evidence="2 3">NBC_00017</strain>
    </source>
</reference>
<evidence type="ECO:0000313" key="3">
    <source>
        <dbReference type="Proteomes" id="UP001621512"/>
    </source>
</evidence>
<sequence>MSQQSRHVVVTGAAGLVGSAIARTLRAAGCSVVGVDRLPSPDTSVVADLRDPAAWSRALSGAEAVVHTAALHAPHVGVRPDEEFREINVGATRDLLDASSAAGVRRFVYTSSTSVYGYALEPVDEAVWVTEDVACRPRDIYDETKLAAEDLVLSAAGAMSTVCLRIARCFPEPPAVQARHRLYRGVDIADVTEAHLLAVLGPHEAAGVLNIAGPYPWRVEDRGQLRHDPAALITRRAPEVAAGFGRHGWALPTSIDRVYVSARARAVLGYRPRHGVTALMAEARTAG</sequence>
<evidence type="ECO:0000259" key="1">
    <source>
        <dbReference type="Pfam" id="PF01370"/>
    </source>
</evidence>
<proteinExistence type="predicted"/>
<dbReference type="RefSeq" id="WP_405509034.1">
    <property type="nucleotide sequence ID" value="NZ_CP108341.1"/>
</dbReference>
<dbReference type="Pfam" id="PF01370">
    <property type="entry name" value="Epimerase"/>
    <property type="match status" value="1"/>
</dbReference>
<gene>
    <name evidence="2" type="ORF">OHU35_40795</name>
</gene>
<dbReference type="InterPro" id="IPR001509">
    <property type="entry name" value="Epimerase_deHydtase"/>
</dbReference>
<keyword evidence="3" id="KW-1185">Reference proteome</keyword>
<dbReference type="EMBL" id="CP108341">
    <property type="protein sequence ID" value="WTW32040.1"/>
    <property type="molecule type" value="Genomic_DNA"/>
</dbReference>
<protein>
    <submittedName>
        <fullName evidence="2">NAD(P)-dependent oxidoreductase</fullName>
    </submittedName>
</protein>